<dbReference type="InterPro" id="IPR013784">
    <property type="entry name" value="Carb-bd-like_fold"/>
</dbReference>
<dbReference type="SUPFAM" id="SSF49452">
    <property type="entry name" value="Starch-binding domain-like"/>
    <property type="match status" value="1"/>
</dbReference>
<dbReference type="KEGG" id="pbs:Plabr_0468"/>
<dbReference type="Pfam" id="PF13620">
    <property type="entry name" value="CarboxypepD_reg"/>
    <property type="match status" value="1"/>
</dbReference>
<dbReference type="Gene3D" id="2.60.40.10">
    <property type="entry name" value="Immunoglobulins"/>
    <property type="match status" value="1"/>
</dbReference>
<gene>
    <name evidence="2" type="ordered locus">Plabr_0468</name>
</gene>
<dbReference type="GO" id="GO:0030246">
    <property type="term" value="F:carbohydrate binding"/>
    <property type="evidence" value="ECO:0007669"/>
    <property type="project" value="InterPro"/>
</dbReference>
<dbReference type="HOGENOM" id="CLU_1516816_0_0_0"/>
<evidence type="ECO:0000256" key="1">
    <source>
        <dbReference type="SAM" id="SignalP"/>
    </source>
</evidence>
<keyword evidence="3" id="KW-1185">Reference proteome</keyword>
<sequence>MKKLITGFACLCLAFAPAMQAGIQAAESKQNQSQINDVALSSHGTLKGQAVDGQGQPLTGAKVNVLQNKEVVGSAVTTQEGKFEVTGLSTGIYEVQAGQGKGMLRAWDSQVAPPTAKHNVLIVSGATTRAQAGLFIDPLDTITLGLAITGTALGAAALAKDNETIIVSP</sequence>
<proteinExistence type="predicted"/>
<organism evidence="2 3">
    <name type="scientific">Rubinisphaera brasiliensis (strain ATCC 49424 / DSM 5305 / JCM 21570 / IAM 15109 / NBRC 103401 / IFAM 1448)</name>
    <name type="common">Planctomyces brasiliensis</name>
    <dbReference type="NCBI Taxonomy" id="756272"/>
    <lineage>
        <taxon>Bacteria</taxon>
        <taxon>Pseudomonadati</taxon>
        <taxon>Planctomycetota</taxon>
        <taxon>Planctomycetia</taxon>
        <taxon>Planctomycetales</taxon>
        <taxon>Planctomycetaceae</taxon>
        <taxon>Rubinisphaera</taxon>
    </lineage>
</organism>
<protein>
    <recommendedName>
        <fullName evidence="4">Carboxypeptidase regulatory-like domain-containing protein</fullName>
    </recommendedName>
</protein>
<name>F0SS84_RUBBR</name>
<dbReference type="Proteomes" id="UP000006860">
    <property type="component" value="Chromosome"/>
</dbReference>
<evidence type="ECO:0008006" key="4">
    <source>
        <dbReference type="Google" id="ProtNLM"/>
    </source>
</evidence>
<feature type="signal peptide" evidence="1">
    <location>
        <begin position="1"/>
        <end position="21"/>
    </location>
</feature>
<keyword evidence="1" id="KW-0732">Signal</keyword>
<evidence type="ECO:0000313" key="2">
    <source>
        <dbReference type="EMBL" id="ADY58095.1"/>
    </source>
</evidence>
<feature type="chain" id="PRO_5003257278" description="Carboxypeptidase regulatory-like domain-containing protein" evidence="1">
    <location>
        <begin position="22"/>
        <end position="169"/>
    </location>
</feature>
<dbReference type="EMBL" id="CP002546">
    <property type="protein sequence ID" value="ADY58095.1"/>
    <property type="molecule type" value="Genomic_DNA"/>
</dbReference>
<dbReference type="OrthoDB" id="284841at2"/>
<evidence type="ECO:0000313" key="3">
    <source>
        <dbReference type="Proteomes" id="UP000006860"/>
    </source>
</evidence>
<dbReference type="AlphaFoldDB" id="F0SS84"/>
<dbReference type="RefSeq" id="WP_013626839.1">
    <property type="nucleotide sequence ID" value="NC_015174.1"/>
</dbReference>
<dbReference type="InterPro" id="IPR013783">
    <property type="entry name" value="Ig-like_fold"/>
</dbReference>
<reference evidence="3" key="1">
    <citation type="submission" date="2011-02" db="EMBL/GenBank/DDBJ databases">
        <title>The complete genome of Planctomyces brasiliensis DSM 5305.</title>
        <authorList>
            <person name="Lucas S."/>
            <person name="Copeland A."/>
            <person name="Lapidus A."/>
            <person name="Bruce D."/>
            <person name="Goodwin L."/>
            <person name="Pitluck S."/>
            <person name="Kyrpides N."/>
            <person name="Mavromatis K."/>
            <person name="Pagani I."/>
            <person name="Ivanova N."/>
            <person name="Ovchinnikova G."/>
            <person name="Lu M."/>
            <person name="Detter J.C."/>
            <person name="Han C."/>
            <person name="Land M."/>
            <person name="Hauser L."/>
            <person name="Markowitz V."/>
            <person name="Cheng J.-F."/>
            <person name="Hugenholtz P."/>
            <person name="Woyke T."/>
            <person name="Wu D."/>
            <person name="Tindall B."/>
            <person name="Pomrenke H.G."/>
            <person name="Brambilla E."/>
            <person name="Klenk H.-P."/>
            <person name="Eisen J.A."/>
        </authorList>
    </citation>
    <scope>NUCLEOTIDE SEQUENCE [LARGE SCALE GENOMIC DNA]</scope>
    <source>
        <strain evidence="3">ATCC 49424 / DSM 5305 / JCM 21570 / NBRC 103401 / IFAM 1448</strain>
    </source>
</reference>
<accession>F0SS84</accession>